<dbReference type="GO" id="GO:0000723">
    <property type="term" value="P:telomere maintenance"/>
    <property type="evidence" value="ECO:0007669"/>
    <property type="project" value="InterPro"/>
</dbReference>
<comment type="cofactor">
    <cofactor evidence="1">
        <name>Mg(2+)</name>
        <dbReference type="ChEBI" id="CHEBI:18420"/>
    </cofactor>
</comment>
<accession>A0A8X6UXK3</accession>
<dbReference type="Proteomes" id="UP000887159">
    <property type="component" value="Unassembled WGS sequence"/>
</dbReference>
<dbReference type="GO" id="GO:0016787">
    <property type="term" value="F:hydrolase activity"/>
    <property type="evidence" value="ECO:0007669"/>
    <property type="project" value="UniProtKB-KW"/>
</dbReference>
<dbReference type="InterPro" id="IPR027417">
    <property type="entry name" value="P-loop_NTPase"/>
</dbReference>
<dbReference type="AlphaFoldDB" id="A0A8X6UXK3"/>
<dbReference type="EMBL" id="BMAU01021033">
    <property type="protein sequence ID" value="GFX87318.1"/>
    <property type="molecule type" value="Genomic_DNA"/>
</dbReference>
<dbReference type="GO" id="GO:0006310">
    <property type="term" value="P:DNA recombination"/>
    <property type="evidence" value="ECO:0007669"/>
    <property type="project" value="UniProtKB-KW"/>
</dbReference>
<dbReference type="GO" id="GO:0006281">
    <property type="term" value="P:DNA repair"/>
    <property type="evidence" value="ECO:0007669"/>
    <property type="project" value="UniProtKB-KW"/>
</dbReference>
<evidence type="ECO:0000313" key="4">
    <source>
        <dbReference type="Proteomes" id="UP000887159"/>
    </source>
</evidence>
<feature type="domain" description="DNA helicase Pif1-like DEAD-box helicase" evidence="2">
    <location>
        <begin position="9"/>
        <end position="116"/>
    </location>
</feature>
<dbReference type="EC" id="5.6.2.3" evidence="1"/>
<evidence type="ECO:0000256" key="1">
    <source>
        <dbReference type="RuleBase" id="RU363044"/>
    </source>
</evidence>
<organism evidence="3 4">
    <name type="scientific">Trichonephila clavipes</name>
    <name type="common">Golden silk orbweaver</name>
    <name type="synonym">Nephila clavipes</name>
    <dbReference type="NCBI Taxonomy" id="2585209"/>
    <lineage>
        <taxon>Eukaryota</taxon>
        <taxon>Metazoa</taxon>
        <taxon>Ecdysozoa</taxon>
        <taxon>Arthropoda</taxon>
        <taxon>Chelicerata</taxon>
        <taxon>Arachnida</taxon>
        <taxon>Araneae</taxon>
        <taxon>Araneomorphae</taxon>
        <taxon>Entelegynae</taxon>
        <taxon>Araneoidea</taxon>
        <taxon>Nephilidae</taxon>
        <taxon>Trichonephila</taxon>
    </lineage>
</organism>
<comment type="similarity">
    <text evidence="1">Belongs to the helicase family.</text>
</comment>
<keyword evidence="1" id="KW-0234">DNA repair</keyword>
<reference evidence="3" key="1">
    <citation type="submission" date="2020-08" db="EMBL/GenBank/DDBJ databases">
        <title>Multicomponent nature underlies the extraordinary mechanical properties of spider dragline silk.</title>
        <authorList>
            <person name="Kono N."/>
            <person name="Nakamura H."/>
            <person name="Mori M."/>
            <person name="Yoshida Y."/>
            <person name="Ohtoshi R."/>
            <person name="Malay A.D."/>
            <person name="Moran D.A.P."/>
            <person name="Tomita M."/>
            <person name="Numata K."/>
            <person name="Arakawa K."/>
        </authorList>
    </citation>
    <scope>NUCLEOTIDE SEQUENCE</scope>
</reference>
<keyword evidence="1" id="KW-0378">Hydrolase</keyword>
<gene>
    <name evidence="3" type="primary">pif1</name>
    <name evidence="3" type="ORF">TNCV_3368881</name>
</gene>
<dbReference type="Gene3D" id="3.40.50.300">
    <property type="entry name" value="P-loop containing nucleotide triphosphate hydrolases"/>
    <property type="match status" value="1"/>
</dbReference>
<dbReference type="GO" id="GO:0005524">
    <property type="term" value="F:ATP binding"/>
    <property type="evidence" value="ECO:0007669"/>
    <property type="project" value="UniProtKB-KW"/>
</dbReference>
<keyword evidence="1" id="KW-0233">DNA recombination</keyword>
<dbReference type="InterPro" id="IPR010285">
    <property type="entry name" value="DNA_helicase_pif1-like_DEAD"/>
</dbReference>
<dbReference type="PANTHER" id="PTHR10492">
    <property type="match status" value="1"/>
</dbReference>
<keyword evidence="1" id="KW-0547">Nucleotide-binding</keyword>
<proteinExistence type="inferred from homology"/>
<evidence type="ECO:0000313" key="3">
    <source>
        <dbReference type="EMBL" id="GFX87318.1"/>
    </source>
</evidence>
<comment type="caution">
    <text evidence="3">The sequence shown here is derived from an EMBL/GenBank/DDBJ whole genome shotgun (WGS) entry which is preliminary data.</text>
</comment>
<keyword evidence="1" id="KW-0227">DNA damage</keyword>
<keyword evidence="1" id="KW-0067">ATP-binding</keyword>
<name>A0A8X6UXK3_TRICX</name>
<keyword evidence="4" id="KW-1185">Reference proteome</keyword>
<keyword evidence="1 3" id="KW-0347">Helicase</keyword>
<dbReference type="Pfam" id="PF05970">
    <property type="entry name" value="PIF1"/>
    <property type="match status" value="1"/>
</dbReference>
<dbReference type="PANTHER" id="PTHR10492:SF57">
    <property type="entry name" value="ATP-DEPENDENT DNA HELICASE"/>
    <property type="match status" value="1"/>
</dbReference>
<sequence>MINQNEPRLNKEQNQVYRLFTDSVNANAGGVYFLDASGGTGKFFFDKSFTGHNTFRKKIAAVASSGIAEILLHKGKTGHSMFKIPLESERMENPVCSVTKSSDKAKVLQDFVFVVWVRMHYGKQNFNRSRKQNNARPKR</sequence>
<protein>
    <recommendedName>
        <fullName evidence="1">ATP-dependent DNA helicase</fullName>
        <ecNumber evidence="1">5.6.2.3</ecNumber>
    </recommendedName>
</protein>
<dbReference type="GO" id="GO:0043139">
    <property type="term" value="F:5'-3' DNA helicase activity"/>
    <property type="evidence" value="ECO:0007669"/>
    <property type="project" value="UniProtKB-EC"/>
</dbReference>
<comment type="catalytic activity">
    <reaction evidence="1">
        <text>ATP + H2O = ADP + phosphate + H(+)</text>
        <dbReference type="Rhea" id="RHEA:13065"/>
        <dbReference type="ChEBI" id="CHEBI:15377"/>
        <dbReference type="ChEBI" id="CHEBI:15378"/>
        <dbReference type="ChEBI" id="CHEBI:30616"/>
        <dbReference type="ChEBI" id="CHEBI:43474"/>
        <dbReference type="ChEBI" id="CHEBI:456216"/>
        <dbReference type="EC" id="5.6.2.3"/>
    </reaction>
</comment>
<evidence type="ECO:0000259" key="2">
    <source>
        <dbReference type="Pfam" id="PF05970"/>
    </source>
</evidence>